<dbReference type="PANTHER" id="PTHR31987">
    <property type="entry name" value="GLUTAMINASE A-RELATED"/>
    <property type="match status" value="1"/>
</dbReference>
<feature type="transmembrane region" description="Helical" evidence="2">
    <location>
        <begin position="54"/>
        <end position="77"/>
    </location>
</feature>
<dbReference type="Pfam" id="PF17168">
    <property type="entry name" value="DUF5127"/>
    <property type="match status" value="1"/>
</dbReference>
<dbReference type="InterPro" id="IPR033433">
    <property type="entry name" value="GtaA_N"/>
</dbReference>
<comment type="caution">
    <text evidence="5">The sequence shown here is derived from an EMBL/GenBank/DDBJ whole genome shotgun (WGS) entry which is preliminary data.</text>
</comment>
<dbReference type="InterPro" id="IPR032514">
    <property type="entry name" value="GtaA_central"/>
</dbReference>
<evidence type="ECO:0000256" key="1">
    <source>
        <dbReference type="SAM" id="MobiDB-lite"/>
    </source>
</evidence>
<dbReference type="OrthoDB" id="3918848at2759"/>
<evidence type="ECO:0000259" key="4">
    <source>
        <dbReference type="Pfam" id="PF17168"/>
    </source>
</evidence>
<organism evidence="5 6">
    <name type="scientific">Leucocoprinus leucothites</name>
    <dbReference type="NCBI Taxonomy" id="201217"/>
    <lineage>
        <taxon>Eukaryota</taxon>
        <taxon>Fungi</taxon>
        <taxon>Dikarya</taxon>
        <taxon>Basidiomycota</taxon>
        <taxon>Agaricomycotina</taxon>
        <taxon>Agaricomycetes</taxon>
        <taxon>Agaricomycetidae</taxon>
        <taxon>Agaricales</taxon>
        <taxon>Agaricineae</taxon>
        <taxon>Agaricaceae</taxon>
        <taxon>Leucocoprinus</taxon>
    </lineage>
</organism>
<evidence type="ECO:0000259" key="3">
    <source>
        <dbReference type="Pfam" id="PF16335"/>
    </source>
</evidence>
<accession>A0A8H5G929</accession>
<name>A0A8H5G929_9AGAR</name>
<keyword evidence="2" id="KW-1133">Transmembrane helix</keyword>
<evidence type="ECO:0008006" key="7">
    <source>
        <dbReference type="Google" id="ProtNLM"/>
    </source>
</evidence>
<feature type="compositionally biased region" description="Polar residues" evidence="1">
    <location>
        <begin position="815"/>
        <end position="825"/>
    </location>
</feature>
<feature type="domain" description="Glutaminase A N-terminal" evidence="4">
    <location>
        <begin position="155"/>
        <end position="386"/>
    </location>
</feature>
<sequence length="916" mass="101904">MACGTDRTDRERTWRNAWITGTSDQHSFRQTRVLNSGCLTGPSPGELKHLRRSWWTAVVIMLFSLLLHVFLACVLLVNTQSTQRIPFLPLAVKTPYMNTWFRNSDIAPANDSSMFFLHDKKLGWDGFIRIDNQTYQWLGGSYNSTRTVMSTITPTKTIFRIEAGPVQFNLTFFTPIEPNDYVRQSIPFTYLYLDGFSFSDSISHRVQVYSDVSGEWISRESTARIEWATVKEGAIVYHHATRSIPVSMVDNENFADDSIIYHAVLKRPGSTWRTGSSGVCRQKFIDNGALDGGEDTDFRPVNSRGFPGFAHALDLGDISSSVLPDPVVWAVGLVRDPLIGYPGLKRDQTGYYWSAYPDISSVISAFLNDFEDAHNRSMIFDTKIMSAANEVSPEYADILSLVTRQIFASLDITLEKTGGGYFNLSAVRIFMRDMGVSARTNPVDVIYGAFPALVYFNATIARHLLEPLLELQENSSFAAPDLGNRYPTILGNSSDTHTLAIDSTGSMLVMAYAHAVKSGDGSLISRYYSTLQKWADFLVSTALNPPADSATMDSFKGFGSANLALKAIWGIYSMAKINEAMGSSNTSYMLSPEDHATAILQNWTQRAVAETHIKSDFDQEDSWGLMYNLFPDIWLNFNMISSDTLTRQAEFYKGRSSQYFLALYLITDLICKNLSVQENIVYPHWTLLTAATIPDSMPDARNQLISSIRQRIFDGSQDFPLPVRYNVLTGNASYGSSARYFRSTPCAIFGAAYGLLARSLPNVDINVDQSSPSSSRPARNIGAIVGGVIGGIAGIVAMAFLGLVFWTRRRRVTQEKNSNPESQHVQPRPFFPVLSSNSNATSKAPNKVPPISTKQREALGRGAYSPIRITSSVSDVPTSTNDTSDTMAEEIRAQVAQLRRELERVRDRADPPPRYT</sequence>
<feature type="region of interest" description="Disordered" evidence="1">
    <location>
        <begin position="815"/>
        <end position="887"/>
    </location>
</feature>
<evidence type="ECO:0000313" key="6">
    <source>
        <dbReference type="Proteomes" id="UP000559027"/>
    </source>
</evidence>
<dbReference type="Proteomes" id="UP000559027">
    <property type="component" value="Unassembled WGS sequence"/>
</dbReference>
<feature type="compositionally biased region" description="Polar residues" evidence="1">
    <location>
        <begin position="868"/>
        <end position="886"/>
    </location>
</feature>
<dbReference type="InterPro" id="IPR008928">
    <property type="entry name" value="6-hairpin_glycosidase_sf"/>
</dbReference>
<feature type="transmembrane region" description="Helical" evidence="2">
    <location>
        <begin position="781"/>
        <end position="806"/>
    </location>
</feature>
<reference evidence="5 6" key="1">
    <citation type="journal article" date="2020" name="ISME J.">
        <title>Uncovering the hidden diversity of litter-decomposition mechanisms in mushroom-forming fungi.</title>
        <authorList>
            <person name="Floudas D."/>
            <person name="Bentzer J."/>
            <person name="Ahren D."/>
            <person name="Johansson T."/>
            <person name="Persson P."/>
            <person name="Tunlid A."/>
        </authorList>
    </citation>
    <scope>NUCLEOTIDE SEQUENCE [LARGE SCALE GENOMIC DNA]</scope>
    <source>
        <strain evidence="5 6">CBS 146.42</strain>
    </source>
</reference>
<dbReference type="PANTHER" id="PTHR31987:SF1">
    <property type="entry name" value="GLUTAMINASE A"/>
    <property type="match status" value="1"/>
</dbReference>
<proteinExistence type="predicted"/>
<evidence type="ECO:0000256" key="2">
    <source>
        <dbReference type="SAM" id="Phobius"/>
    </source>
</evidence>
<feature type="domain" description="Glutaminase A central" evidence="3">
    <location>
        <begin position="392"/>
        <end position="736"/>
    </location>
</feature>
<gene>
    <name evidence="5" type="ORF">D9756_005157</name>
</gene>
<protein>
    <recommendedName>
        <fullName evidence="7">DUF1793-domain-containing protein</fullName>
    </recommendedName>
</protein>
<dbReference type="Pfam" id="PF16335">
    <property type="entry name" value="GtaA_6_Hairpin"/>
    <property type="match status" value="1"/>
</dbReference>
<dbReference type="GO" id="GO:0005975">
    <property type="term" value="P:carbohydrate metabolic process"/>
    <property type="evidence" value="ECO:0007669"/>
    <property type="project" value="InterPro"/>
</dbReference>
<dbReference type="InterPro" id="IPR052743">
    <property type="entry name" value="Glutaminase_GtaA"/>
</dbReference>
<dbReference type="AlphaFoldDB" id="A0A8H5G929"/>
<evidence type="ECO:0000313" key="5">
    <source>
        <dbReference type="EMBL" id="KAF5360604.1"/>
    </source>
</evidence>
<dbReference type="SUPFAM" id="SSF48208">
    <property type="entry name" value="Six-hairpin glycosidases"/>
    <property type="match status" value="1"/>
</dbReference>
<dbReference type="EMBL" id="JAACJO010000003">
    <property type="protein sequence ID" value="KAF5360604.1"/>
    <property type="molecule type" value="Genomic_DNA"/>
</dbReference>
<feature type="compositionally biased region" description="Polar residues" evidence="1">
    <location>
        <begin position="834"/>
        <end position="844"/>
    </location>
</feature>
<keyword evidence="2" id="KW-0472">Membrane</keyword>
<keyword evidence="6" id="KW-1185">Reference proteome</keyword>
<keyword evidence="2" id="KW-0812">Transmembrane</keyword>